<keyword evidence="5 6" id="KW-0472">Membrane</keyword>
<accession>A0A939QD06</accession>
<dbReference type="Pfam" id="PF03706">
    <property type="entry name" value="LPG_synthase_TM"/>
    <property type="match status" value="1"/>
</dbReference>
<feature type="transmembrane region" description="Helical" evidence="6">
    <location>
        <begin position="233"/>
        <end position="253"/>
    </location>
</feature>
<evidence type="ECO:0000256" key="6">
    <source>
        <dbReference type="SAM" id="Phobius"/>
    </source>
</evidence>
<comment type="subcellular location">
    <subcellularLocation>
        <location evidence="1">Cell membrane</location>
        <topology evidence="1">Multi-pass membrane protein</topology>
    </subcellularLocation>
</comment>
<dbReference type="Proteomes" id="UP000668403">
    <property type="component" value="Unassembled WGS sequence"/>
</dbReference>
<feature type="transmembrane region" description="Helical" evidence="6">
    <location>
        <begin position="145"/>
        <end position="167"/>
    </location>
</feature>
<feature type="transmembrane region" description="Helical" evidence="6">
    <location>
        <begin position="63"/>
        <end position="82"/>
    </location>
</feature>
<feature type="transmembrane region" description="Helical" evidence="6">
    <location>
        <begin position="202"/>
        <end position="227"/>
    </location>
</feature>
<evidence type="ECO:0000256" key="5">
    <source>
        <dbReference type="ARBA" id="ARBA00023136"/>
    </source>
</evidence>
<dbReference type="RefSeq" id="WP_208236614.1">
    <property type="nucleotide sequence ID" value="NZ_BAAAQU010000001.1"/>
</dbReference>
<name>A0A939QD06_9MICO</name>
<feature type="transmembrane region" description="Helical" evidence="6">
    <location>
        <begin position="283"/>
        <end position="300"/>
    </location>
</feature>
<protein>
    <submittedName>
        <fullName evidence="7">Flippase-like domain-containing protein</fullName>
    </submittedName>
</protein>
<dbReference type="InterPro" id="IPR022791">
    <property type="entry name" value="L-PG_synthase/AglD"/>
</dbReference>
<proteinExistence type="predicted"/>
<organism evidence="7 8">
    <name type="scientific">Leucobacter tardus</name>
    <dbReference type="NCBI Taxonomy" id="501483"/>
    <lineage>
        <taxon>Bacteria</taxon>
        <taxon>Bacillati</taxon>
        <taxon>Actinomycetota</taxon>
        <taxon>Actinomycetes</taxon>
        <taxon>Micrococcales</taxon>
        <taxon>Microbacteriaceae</taxon>
        <taxon>Leucobacter</taxon>
    </lineage>
</organism>
<keyword evidence="3 6" id="KW-0812">Transmembrane</keyword>
<sequence>MRDAVRSGPSFDVAVDAIERRGSRLRLLLIGAAQVAVTVGLLALIVTRWGAAPFVHAITTLPLWVWIVGIALGGLGVVAQALRWRLVAHEQRIRVSVGSAVARCWQAAFLNSVLPGGLAGDALRAADDSSDARVETGKRALGRGFAAVVAERLAGTAVVFVAAAIALVARSPLVAGVCLAIAVVAIAVAWRWVRLLPGRRVLAVVALSVLGWASFTGLFVVLIGALAPSVPAVHAPALAAIALAGMSIPVGVGGWGTREAAAGGAFALFGLDAGLGVSVSIGYGVVALASTLPGAVVLALRTAPRLRAARVARVRRRAGVQVRGSR</sequence>
<evidence type="ECO:0000256" key="4">
    <source>
        <dbReference type="ARBA" id="ARBA00022989"/>
    </source>
</evidence>
<dbReference type="GO" id="GO:0005886">
    <property type="term" value="C:plasma membrane"/>
    <property type="evidence" value="ECO:0007669"/>
    <property type="project" value="UniProtKB-SubCell"/>
</dbReference>
<evidence type="ECO:0000256" key="1">
    <source>
        <dbReference type="ARBA" id="ARBA00004651"/>
    </source>
</evidence>
<evidence type="ECO:0000313" key="8">
    <source>
        <dbReference type="Proteomes" id="UP000668403"/>
    </source>
</evidence>
<feature type="transmembrane region" description="Helical" evidence="6">
    <location>
        <begin position="173"/>
        <end position="190"/>
    </location>
</feature>
<dbReference type="PANTHER" id="PTHR40277:SF1">
    <property type="entry name" value="BLL5419 PROTEIN"/>
    <property type="match status" value="1"/>
</dbReference>
<gene>
    <name evidence="7" type="ORF">J4H85_02605</name>
</gene>
<evidence type="ECO:0000256" key="2">
    <source>
        <dbReference type="ARBA" id="ARBA00022475"/>
    </source>
</evidence>
<reference evidence="7" key="1">
    <citation type="submission" date="2021-03" db="EMBL/GenBank/DDBJ databases">
        <title>Leucobacter chromiisoli sp. nov., isolated from chromium-containing soil of chemical plant.</title>
        <authorList>
            <person name="Xu Z."/>
        </authorList>
    </citation>
    <scope>NUCLEOTIDE SEQUENCE</scope>
    <source>
        <strain evidence="7">K 70/01</strain>
    </source>
</reference>
<feature type="transmembrane region" description="Helical" evidence="6">
    <location>
        <begin position="260"/>
        <end position="277"/>
    </location>
</feature>
<dbReference type="AlphaFoldDB" id="A0A939QD06"/>
<dbReference type="PANTHER" id="PTHR40277">
    <property type="entry name" value="BLL5419 PROTEIN"/>
    <property type="match status" value="1"/>
</dbReference>
<feature type="transmembrane region" description="Helical" evidence="6">
    <location>
        <begin position="27"/>
        <end position="51"/>
    </location>
</feature>
<keyword evidence="8" id="KW-1185">Reference proteome</keyword>
<keyword evidence="2" id="KW-1003">Cell membrane</keyword>
<evidence type="ECO:0000256" key="3">
    <source>
        <dbReference type="ARBA" id="ARBA00022692"/>
    </source>
</evidence>
<comment type="caution">
    <text evidence="7">The sequence shown here is derived from an EMBL/GenBank/DDBJ whole genome shotgun (WGS) entry which is preliminary data.</text>
</comment>
<keyword evidence="4 6" id="KW-1133">Transmembrane helix</keyword>
<dbReference type="EMBL" id="JAGFBF010000001">
    <property type="protein sequence ID" value="MBO2988893.1"/>
    <property type="molecule type" value="Genomic_DNA"/>
</dbReference>
<evidence type="ECO:0000313" key="7">
    <source>
        <dbReference type="EMBL" id="MBO2988893.1"/>
    </source>
</evidence>